<dbReference type="PANTHER" id="PTHR42934">
    <property type="entry name" value="GLYCOLATE OXIDASE SUBUNIT GLCD"/>
    <property type="match status" value="1"/>
</dbReference>
<evidence type="ECO:0000259" key="5">
    <source>
        <dbReference type="PROSITE" id="PS51387"/>
    </source>
</evidence>
<evidence type="ECO:0000256" key="4">
    <source>
        <dbReference type="ARBA" id="ARBA00023002"/>
    </source>
</evidence>
<dbReference type="InterPro" id="IPR036318">
    <property type="entry name" value="FAD-bd_PCMH-like_sf"/>
</dbReference>
<dbReference type="RefSeq" id="WP_219936014.1">
    <property type="nucleotide sequence ID" value="NZ_JAGFNY010000001.1"/>
</dbReference>
<dbReference type="Gene3D" id="3.30.70.2740">
    <property type="match status" value="1"/>
</dbReference>
<reference evidence="6 7" key="1">
    <citation type="submission" date="2021-03" db="EMBL/GenBank/DDBJ databases">
        <title>Succinivibrio sp. nov. isolated from feces of cow.</title>
        <authorList>
            <person name="Choi J.-Y."/>
        </authorList>
    </citation>
    <scope>NUCLEOTIDE SEQUENCE [LARGE SCALE GENOMIC DNA]</scope>
    <source>
        <strain evidence="6 7">AGMB01872</strain>
    </source>
</reference>
<dbReference type="SUPFAM" id="SSF55103">
    <property type="entry name" value="FAD-linked oxidases, C-terminal domain"/>
    <property type="match status" value="1"/>
</dbReference>
<dbReference type="InterPro" id="IPR006094">
    <property type="entry name" value="Oxid_FAD_bind_N"/>
</dbReference>
<keyword evidence="3" id="KW-0274">FAD</keyword>
<protein>
    <submittedName>
        <fullName evidence="6">FAD-binding oxidoreductase</fullName>
    </submittedName>
</protein>
<gene>
    <name evidence="6" type="ORF">J5V48_00980</name>
</gene>
<dbReference type="InterPro" id="IPR016164">
    <property type="entry name" value="FAD-linked_Oxase-like_C"/>
</dbReference>
<dbReference type="Proteomes" id="UP000731465">
    <property type="component" value="Unassembled WGS sequence"/>
</dbReference>
<keyword evidence="2" id="KW-0285">Flavoprotein</keyword>
<evidence type="ECO:0000256" key="1">
    <source>
        <dbReference type="ARBA" id="ARBA00001974"/>
    </source>
</evidence>
<keyword evidence="4" id="KW-0560">Oxidoreductase</keyword>
<comment type="cofactor">
    <cofactor evidence="1">
        <name>FAD</name>
        <dbReference type="ChEBI" id="CHEBI:57692"/>
    </cofactor>
</comment>
<keyword evidence="7" id="KW-1185">Reference proteome</keyword>
<evidence type="ECO:0000256" key="2">
    <source>
        <dbReference type="ARBA" id="ARBA00022630"/>
    </source>
</evidence>
<name>A0ABS7DE12_9GAMM</name>
<dbReference type="InterPro" id="IPR016169">
    <property type="entry name" value="FAD-bd_PCMH_sub2"/>
</dbReference>
<dbReference type="PANTHER" id="PTHR42934:SF2">
    <property type="entry name" value="GLYCOLATE OXIDASE SUBUNIT GLCD"/>
    <property type="match status" value="1"/>
</dbReference>
<feature type="domain" description="FAD-binding PCMH-type" evidence="5">
    <location>
        <begin position="34"/>
        <end position="211"/>
    </location>
</feature>
<sequence length="456" mass="50177">MADLKQLFEGRIKGRVVYGSDIDKKYLTDFVGSHVGFADAYVLVSDEEDVKTVLEIAYTNKIPVVVRGAGTNLSGCTIPEGGIVLDVSSMNRILELDEENLTVTVEPGVILRDLIEFVEKRGYLYAPDPAEKGASIGGNVSTNAGGMRAVKYGVTRNYVLALDLYKIDGTKVHLGASTYKFSAGLNLQQLIVGSEGTLGVITKIVLKLLPMPEYTLNTVIAFDSLKTGIKNVNVIFKAHLDPTAIEFVEKKVIAYGEQYLNKQFPCQSAKSYLIVTLDGDKSSVLDRYQRLKSVVLSNGAIEVISLENEAIAKDVWEIRGAIARAVNASGPWEPIDIVVPLKAITDFVEYVNYLTENGYPRIVAFGHAGDGNVHLCVLKDSIDDKLWPDILKNTMEKLYKKAYQLGGVASGEHGIGKDKREFFLQNTNEEYRALMTGIKKSFDEYNLLNPHNGYAN</sequence>
<dbReference type="Gene3D" id="3.30.465.10">
    <property type="match status" value="1"/>
</dbReference>
<dbReference type="InterPro" id="IPR016171">
    <property type="entry name" value="Vanillyl_alc_oxidase_C-sub2"/>
</dbReference>
<evidence type="ECO:0000313" key="6">
    <source>
        <dbReference type="EMBL" id="MBW7569468.1"/>
    </source>
</evidence>
<accession>A0ABS7DE12</accession>
<dbReference type="SUPFAM" id="SSF56176">
    <property type="entry name" value="FAD-binding/transporter-associated domain-like"/>
    <property type="match status" value="1"/>
</dbReference>
<dbReference type="InterPro" id="IPR016166">
    <property type="entry name" value="FAD-bd_PCMH"/>
</dbReference>
<evidence type="ECO:0000256" key="3">
    <source>
        <dbReference type="ARBA" id="ARBA00022827"/>
    </source>
</evidence>
<dbReference type="InterPro" id="IPR051914">
    <property type="entry name" value="FAD-linked_OxidoTrans_Type4"/>
</dbReference>
<dbReference type="Pfam" id="PF01565">
    <property type="entry name" value="FAD_binding_4"/>
    <property type="match status" value="1"/>
</dbReference>
<dbReference type="PROSITE" id="PS51387">
    <property type="entry name" value="FAD_PCMH"/>
    <property type="match status" value="1"/>
</dbReference>
<organism evidence="6 7">
    <name type="scientific">Succinivibrio faecicola</name>
    <dbReference type="NCBI Taxonomy" id="2820300"/>
    <lineage>
        <taxon>Bacteria</taxon>
        <taxon>Pseudomonadati</taxon>
        <taxon>Pseudomonadota</taxon>
        <taxon>Gammaproteobacteria</taxon>
        <taxon>Aeromonadales</taxon>
        <taxon>Succinivibrionaceae</taxon>
        <taxon>Succinivibrio</taxon>
    </lineage>
</organism>
<dbReference type="Gene3D" id="1.10.45.10">
    <property type="entry name" value="Vanillyl-alcohol Oxidase, Chain A, domain 4"/>
    <property type="match status" value="1"/>
</dbReference>
<dbReference type="Pfam" id="PF02913">
    <property type="entry name" value="FAD-oxidase_C"/>
    <property type="match status" value="1"/>
</dbReference>
<comment type="caution">
    <text evidence="6">The sequence shown here is derived from an EMBL/GenBank/DDBJ whole genome shotgun (WGS) entry which is preliminary data.</text>
</comment>
<dbReference type="InterPro" id="IPR004113">
    <property type="entry name" value="FAD-bd_oxidored_4_C"/>
</dbReference>
<proteinExistence type="predicted"/>
<dbReference type="EMBL" id="JAGFNY010000001">
    <property type="protein sequence ID" value="MBW7569468.1"/>
    <property type="molecule type" value="Genomic_DNA"/>
</dbReference>
<evidence type="ECO:0000313" key="7">
    <source>
        <dbReference type="Proteomes" id="UP000731465"/>
    </source>
</evidence>